<name>A0ABQ8NC04_PYRGI</name>
<gene>
    <name evidence="2" type="ORF">MCOR33_008911</name>
</gene>
<evidence type="ECO:0000313" key="3">
    <source>
        <dbReference type="Proteomes" id="UP001059893"/>
    </source>
</evidence>
<proteinExistence type="predicted"/>
<sequence length="213" mass="21294">MKKNKSQIRYRIVRLLLKSDTTASASNLEPQSTASDKTSTPNMSTNTASINAGQGAGNTYQNPNINPSTSQGVGAGAGSMNLGQQRLGGDSTNPDGASRGTTTQNSTSATQLGSSLGQEASGTGAAATSGVGANSSTVGGGDAPTSRTGGIAGQIKGAFAQGHGVGEILRGKVNSAVDTMAGDSQGMAIDKRTTTAGEREYANKEFAKKTSTD</sequence>
<keyword evidence="3" id="KW-1185">Reference proteome</keyword>
<comment type="caution">
    <text evidence="2">The sequence shown here is derived from an EMBL/GenBank/DDBJ whole genome shotgun (WGS) entry which is preliminary data.</text>
</comment>
<feature type="compositionally biased region" description="Low complexity" evidence="1">
    <location>
        <begin position="120"/>
        <end position="137"/>
    </location>
</feature>
<evidence type="ECO:0008006" key="4">
    <source>
        <dbReference type="Google" id="ProtNLM"/>
    </source>
</evidence>
<organism evidence="2 3">
    <name type="scientific">Pyricularia grisea</name>
    <name type="common">Crabgrass-specific blast fungus</name>
    <name type="synonym">Magnaporthe grisea</name>
    <dbReference type="NCBI Taxonomy" id="148305"/>
    <lineage>
        <taxon>Eukaryota</taxon>
        <taxon>Fungi</taxon>
        <taxon>Dikarya</taxon>
        <taxon>Ascomycota</taxon>
        <taxon>Pezizomycotina</taxon>
        <taxon>Sordariomycetes</taxon>
        <taxon>Sordariomycetidae</taxon>
        <taxon>Magnaporthales</taxon>
        <taxon>Pyriculariaceae</taxon>
        <taxon>Pyricularia</taxon>
    </lineage>
</organism>
<accession>A0ABQ8NC04</accession>
<feature type="compositionally biased region" description="Polar residues" evidence="1">
    <location>
        <begin position="19"/>
        <end position="72"/>
    </location>
</feature>
<dbReference type="Proteomes" id="UP001059893">
    <property type="component" value="Unassembled WGS sequence"/>
</dbReference>
<dbReference type="EMBL" id="JABSND010000227">
    <property type="protein sequence ID" value="KAI6293756.1"/>
    <property type="molecule type" value="Genomic_DNA"/>
</dbReference>
<reference evidence="2" key="1">
    <citation type="submission" date="2021-01" db="EMBL/GenBank/DDBJ databases">
        <title>Deciphering the adaptive evolutionary patterns associated with biogeogrpahic diversity in the finger millet blast pathogen Magnaporthe oryzae in Eastern Africa.</title>
        <authorList>
            <person name="Onyema G."/>
            <person name="Shittu T.A."/>
            <person name="Dodsworth S."/>
            <person name="Devilliers S."/>
            <person name="Muthumeenakshi S."/>
            <person name="Sreenivasaprasad S."/>
        </authorList>
    </citation>
    <scope>NUCLEOTIDE SEQUENCE</scope>
    <source>
        <strain evidence="2">D15/s37</strain>
    </source>
</reference>
<feature type="region of interest" description="Disordered" evidence="1">
    <location>
        <begin position="18"/>
        <end position="149"/>
    </location>
</feature>
<feature type="compositionally biased region" description="Polar residues" evidence="1">
    <location>
        <begin position="90"/>
        <end position="118"/>
    </location>
</feature>
<protein>
    <recommendedName>
        <fullName evidence="4">CsbD-like domain-containing protein</fullName>
    </recommendedName>
</protein>
<evidence type="ECO:0000313" key="2">
    <source>
        <dbReference type="EMBL" id="KAI6293756.1"/>
    </source>
</evidence>
<evidence type="ECO:0000256" key="1">
    <source>
        <dbReference type="SAM" id="MobiDB-lite"/>
    </source>
</evidence>